<protein>
    <submittedName>
        <fullName evidence="1">Uncharacterized protein</fullName>
    </submittedName>
</protein>
<proteinExistence type="predicted"/>
<keyword evidence="2" id="KW-1185">Reference proteome</keyword>
<sequence length="168" mass="18796">MADRNVLILALGGTRRRAALDDAALVTADGGNATVVVGDTALWRNDKPAPGVRLVAQAELELRHTWLRWEQLMLYRLPRRALKGRSDRAWQAYRRRVADKLHRKVFLPLARRGSGDRTARLIRRYETAMGKLDVLVVNDPASMPVAVSLLRTYGGTELPQVAYGIGDR</sequence>
<dbReference type="RefSeq" id="WP_196413423.1">
    <property type="nucleotide sequence ID" value="NZ_JADQTO010000004.1"/>
</dbReference>
<gene>
    <name evidence="1" type="ORF">I4J89_09065</name>
</gene>
<organism evidence="1 2">
    <name type="scientific">Actinoplanes aureus</name>
    <dbReference type="NCBI Taxonomy" id="2792083"/>
    <lineage>
        <taxon>Bacteria</taxon>
        <taxon>Bacillati</taxon>
        <taxon>Actinomycetota</taxon>
        <taxon>Actinomycetes</taxon>
        <taxon>Micromonosporales</taxon>
        <taxon>Micromonosporaceae</taxon>
        <taxon>Actinoplanes</taxon>
    </lineage>
</organism>
<accession>A0A931CB30</accession>
<dbReference type="Proteomes" id="UP000598146">
    <property type="component" value="Unassembled WGS sequence"/>
</dbReference>
<name>A0A931CB30_9ACTN</name>
<comment type="caution">
    <text evidence="1">The sequence shown here is derived from an EMBL/GenBank/DDBJ whole genome shotgun (WGS) entry which is preliminary data.</text>
</comment>
<dbReference type="AlphaFoldDB" id="A0A931CB30"/>
<evidence type="ECO:0000313" key="1">
    <source>
        <dbReference type="EMBL" id="MBG0561610.1"/>
    </source>
</evidence>
<evidence type="ECO:0000313" key="2">
    <source>
        <dbReference type="Proteomes" id="UP000598146"/>
    </source>
</evidence>
<reference evidence="1" key="1">
    <citation type="submission" date="2020-11" db="EMBL/GenBank/DDBJ databases">
        <title>Isolation and identification of active actinomycetes.</title>
        <authorList>
            <person name="Sun X."/>
        </authorList>
    </citation>
    <scope>NUCLEOTIDE SEQUENCE</scope>
    <source>
        <strain evidence="1">NEAU-A11</strain>
    </source>
</reference>
<dbReference type="EMBL" id="JADQTO010000004">
    <property type="protein sequence ID" value="MBG0561610.1"/>
    <property type="molecule type" value="Genomic_DNA"/>
</dbReference>